<dbReference type="PANTHER" id="PTHR35738">
    <property type="entry name" value="OS05G0577800 PROTEIN"/>
    <property type="match status" value="1"/>
</dbReference>
<dbReference type="STRING" id="59895.A0A118K5J2"/>
<accession>A0A118K5J2</accession>
<evidence type="ECO:0000313" key="1">
    <source>
        <dbReference type="EMBL" id="KVI09167.1"/>
    </source>
</evidence>
<gene>
    <name evidence="1" type="ORF">Ccrd_012430</name>
</gene>
<dbReference type="EMBL" id="LEKV01001069">
    <property type="protein sequence ID" value="KVI09167.1"/>
    <property type="molecule type" value="Genomic_DNA"/>
</dbReference>
<organism evidence="1 2">
    <name type="scientific">Cynara cardunculus var. scolymus</name>
    <name type="common">Globe artichoke</name>
    <name type="synonym">Cynara scolymus</name>
    <dbReference type="NCBI Taxonomy" id="59895"/>
    <lineage>
        <taxon>Eukaryota</taxon>
        <taxon>Viridiplantae</taxon>
        <taxon>Streptophyta</taxon>
        <taxon>Embryophyta</taxon>
        <taxon>Tracheophyta</taxon>
        <taxon>Spermatophyta</taxon>
        <taxon>Magnoliopsida</taxon>
        <taxon>eudicotyledons</taxon>
        <taxon>Gunneridae</taxon>
        <taxon>Pentapetalae</taxon>
        <taxon>asterids</taxon>
        <taxon>campanulids</taxon>
        <taxon>Asterales</taxon>
        <taxon>Asteraceae</taxon>
        <taxon>Carduoideae</taxon>
        <taxon>Cardueae</taxon>
        <taxon>Carduinae</taxon>
        <taxon>Cynara</taxon>
    </lineage>
</organism>
<comment type="caution">
    <text evidence="1">The sequence shown here is derived from an EMBL/GenBank/DDBJ whole genome shotgun (WGS) entry which is preliminary data.</text>
</comment>
<protein>
    <submittedName>
        <fullName evidence="1">Uncharacterized protein</fullName>
    </submittedName>
</protein>
<sequence length="119" mass="13869">MGNLWSWSKEPPQPMVLVSPLLDFPPVAARTGSIDNSPFTCNIEPWLIIAFRFDFNRLIWMMLESSYKLLFGKLVLRCLFEYYFEEAKHFSTKLLLKPIDDPHVDLTASVSIKAFDYFT</sequence>
<keyword evidence="2" id="KW-1185">Reference proteome</keyword>
<reference evidence="1 2" key="1">
    <citation type="journal article" date="2016" name="Sci. Rep.">
        <title>The genome sequence of the outbreeding globe artichoke constructed de novo incorporating a phase-aware low-pass sequencing strategy of F1 progeny.</title>
        <authorList>
            <person name="Scaglione D."/>
            <person name="Reyes-Chin-Wo S."/>
            <person name="Acquadro A."/>
            <person name="Froenicke L."/>
            <person name="Portis E."/>
            <person name="Beitel C."/>
            <person name="Tirone M."/>
            <person name="Mauro R."/>
            <person name="Lo Monaco A."/>
            <person name="Mauromicale G."/>
            <person name="Faccioli P."/>
            <person name="Cattivelli L."/>
            <person name="Rieseberg L."/>
            <person name="Michelmore R."/>
            <person name="Lanteri S."/>
        </authorList>
    </citation>
    <scope>NUCLEOTIDE SEQUENCE [LARGE SCALE GENOMIC DNA]</scope>
    <source>
        <strain evidence="1">2C</strain>
    </source>
</reference>
<name>A0A118K5J2_CYNCS</name>
<dbReference type="Proteomes" id="UP000243975">
    <property type="component" value="Unassembled WGS sequence"/>
</dbReference>
<dbReference type="PANTHER" id="PTHR35738:SF3">
    <property type="entry name" value="OS05G0577800 PROTEIN"/>
    <property type="match status" value="1"/>
</dbReference>
<feature type="non-terminal residue" evidence="1">
    <location>
        <position position="119"/>
    </location>
</feature>
<dbReference type="Gramene" id="KVI09167">
    <property type="protein sequence ID" value="KVI09167"/>
    <property type="gene ID" value="Ccrd_012430"/>
</dbReference>
<dbReference type="AlphaFoldDB" id="A0A118K5J2"/>
<proteinExistence type="predicted"/>
<evidence type="ECO:0000313" key="2">
    <source>
        <dbReference type="Proteomes" id="UP000243975"/>
    </source>
</evidence>